<dbReference type="InterPro" id="IPR023065">
    <property type="entry name" value="Uncharacterised_ApaG"/>
</dbReference>
<dbReference type="Proteomes" id="UP000316921">
    <property type="component" value="Chromosome"/>
</dbReference>
<dbReference type="PANTHER" id="PTHR47191:SF2">
    <property type="entry name" value="OS05G0170800 PROTEIN"/>
    <property type="match status" value="1"/>
</dbReference>
<evidence type="ECO:0000259" key="2">
    <source>
        <dbReference type="PROSITE" id="PS51087"/>
    </source>
</evidence>
<gene>
    <name evidence="3" type="ORF">Pla133_28740</name>
</gene>
<dbReference type="InterPro" id="IPR036767">
    <property type="entry name" value="ApaG_sf"/>
</dbReference>
<dbReference type="Pfam" id="PF04379">
    <property type="entry name" value="DUF525"/>
    <property type="match status" value="1"/>
</dbReference>
<dbReference type="EMBL" id="CP036287">
    <property type="protein sequence ID" value="QDU67785.1"/>
    <property type="molecule type" value="Genomic_DNA"/>
</dbReference>
<sequence length="138" mass="15290">MNESGHSDTTTDGIRVRVAAQYIEAQSDPERNHWVYAYRVVISNEGDVPAKLISRHWIIRDANNDVEEVRGAGVVGENPDLAPGEQFEYMSGCPLATEWGTMEGRYTMQRPGGEEFDAVVGRFFLAPNTAPIAAMDED</sequence>
<dbReference type="PROSITE" id="PS51087">
    <property type="entry name" value="APAG"/>
    <property type="match status" value="1"/>
</dbReference>
<accession>A0A518BLE7</accession>
<reference evidence="3 4" key="1">
    <citation type="submission" date="2019-02" db="EMBL/GenBank/DDBJ databases">
        <title>Deep-cultivation of Planctomycetes and their phenomic and genomic characterization uncovers novel biology.</title>
        <authorList>
            <person name="Wiegand S."/>
            <person name="Jogler M."/>
            <person name="Boedeker C."/>
            <person name="Pinto D."/>
            <person name="Vollmers J."/>
            <person name="Rivas-Marin E."/>
            <person name="Kohn T."/>
            <person name="Peeters S.H."/>
            <person name="Heuer A."/>
            <person name="Rast P."/>
            <person name="Oberbeckmann S."/>
            <person name="Bunk B."/>
            <person name="Jeske O."/>
            <person name="Meyerdierks A."/>
            <person name="Storesund J.E."/>
            <person name="Kallscheuer N."/>
            <person name="Luecker S."/>
            <person name="Lage O.M."/>
            <person name="Pohl T."/>
            <person name="Merkel B.J."/>
            <person name="Hornburger P."/>
            <person name="Mueller R.-W."/>
            <person name="Bruemmer F."/>
            <person name="Labrenz M."/>
            <person name="Spormann A.M."/>
            <person name="Op den Camp H."/>
            <person name="Overmann J."/>
            <person name="Amann R."/>
            <person name="Jetten M.S.M."/>
            <person name="Mascher T."/>
            <person name="Medema M.H."/>
            <person name="Devos D.P."/>
            <person name="Kaster A.-K."/>
            <person name="Ovreas L."/>
            <person name="Rohde M."/>
            <person name="Galperin M.Y."/>
            <person name="Jogler C."/>
        </authorList>
    </citation>
    <scope>NUCLEOTIDE SEQUENCE [LARGE SCALE GENOMIC DNA]</scope>
    <source>
        <strain evidence="3 4">Pla133</strain>
    </source>
</reference>
<name>A0A518BLE7_9BACT</name>
<dbReference type="SUPFAM" id="SSF110069">
    <property type="entry name" value="ApaG-like"/>
    <property type="match status" value="1"/>
</dbReference>
<dbReference type="HAMAP" id="MF_00791">
    <property type="entry name" value="ApaG"/>
    <property type="match status" value="1"/>
</dbReference>
<dbReference type="Gene3D" id="2.60.40.1470">
    <property type="entry name" value="ApaG domain"/>
    <property type="match status" value="1"/>
</dbReference>
<dbReference type="PANTHER" id="PTHR47191">
    <property type="entry name" value="OS05G0170800 PROTEIN"/>
    <property type="match status" value="1"/>
</dbReference>
<evidence type="ECO:0000256" key="1">
    <source>
        <dbReference type="ARBA" id="ARBA00017693"/>
    </source>
</evidence>
<keyword evidence="4" id="KW-1185">Reference proteome</keyword>
<evidence type="ECO:0000313" key="3">
    <source>
        <dbReference type="EMBL" id="QDU67785.1"/>
    </source>
</evidence>
<dbReference type="AlphaFoldDB" id="A0A518BLE7"/>
<dbReference type="InterPro" id="IPR050718">
    <property type="entry name" value="ApaG-like"/>
</dbReference>
<feature type="domain" description="ApaG" evidence="2">
    <location>
        <begin position="8"/>
        <end position="132"/>
    </location>
</feature>
<evidence type="ECO:0000313" key="4">
    <source>
        <dbReference type="Proteomes" id="UP000316921"/>
    </source>
</evidence>
<dbReference type="NCBIfam" id="NF003967">
    <property type="entry name" value="PRK05461.1"/>
    <property type="match status" value="1"/>
</dbReference>
<organism evidence="3 4">
    <name type="scientific">Engelhardtia mirabilis</name>
    <dbReference type="NCBI Taxonomy" id="2528011"/>
    <lineage>
        <taxon>Bacteria</taxon>
        <taxon>Pseudomonadati</taxon>
        <taxon>Planctomycetota</taxon>
        <taxon>Planctomycetia</taxon>
        <taxon>Planctomycetia incertae sedis</taxon>
        <taxon>Engelhardtia</taxon>
    </lineage>
</organism>
<dbReference type="InterPro" id="IPR007474">
    <property type="entry name" value="ApaG_domain"/>
</dbReference>
<dbReference type="RefSeq" id="WP_145066248.1">
    <property type="nucleotide sequence ID" value="NZ_CP036287.1"/>
</dbReference>
<dbReference type="KEGG" id="pbap:Pla133_28740"/>
<proteinExistence type="inferred from homology"/>
<protein>
    <recommendedName>
        <fullName evidence="1">Protein ApaG</fullName>
    </recommendedName>
</protein>